<comment type="similarity">
    <text evidence="1 8">Belongs to the universal ribosomal protein uS3 family.</text>
</comment>
<dbReference type="Pfam" id="PF07650">
    <property type="entry name" value="KH_2"/>
    <property type="match status" value="1"/>
</dbReference>
<keyword evidence="2 8" id="KW-0699">rRNA-binding</keyword>
<dbReference type="InterPro" id="IPR004087">
    <property type="entry name" value="KH_dom"/>
</dbReference>
<dbReference type="InterPro" id="IPR057258">
    <property type="entry name" value="Ribosomal_uS3"/>
</dbReference>
<accession>A0A1G1W9G4</accession>
<dbReference type="SUPFAM" id="SSF54821">
    <property type="entry name" value="Ribosomal protein S3 C-terminal domain"/>
    <property type="match status" value="1"/>
</dbReference>
<dbReference type="Gene3D" id="3.30.1140.32">
    <property type="entry name" value="Ribosomal protein S3, C-terminal domain"/>
    <property type="match status" value="1"/>
</dbReference>
<dbReference type="HAMAP" id="MF_01309_B">
    <property type="entry name" value="Ribosomal_uS3_B"/>
    <property type="match status" value="1"/>
</dbReference>
<feature type="domain" description="KH type-2" evidence="9">
    <location>
        <begin position="40"/>
        <end position="108"/>
    </location>
</feature>
<dbReference type="Gene3D" id="3.30.300.20">
    <property type="match status" value="1"/>
</dbReference>
<proteinExistence type="inferred from homology"/>
<reference evidence="10 11" key="1">
    <citation type="journal article" date="2016" name="Nat. Commun.">
        <title>Thousands of microbial genomes shed light on interconnected biogeochemical processes in an aquifer system.</title>
        <authorList>
            <person name="Anantharaman K."/>
            <person name="Brown C.T."/>
            <person name="Hug L.A."/>
            <person name="Sharon I."/>
            <person name="Castelle C.J."/>
            <person name="Probst A.J."/>
            <person name="Thomas B.C."/>
            <person name="Singh A."/>
            <person name="Wilkins M.J."/>
            <person name="Karaoz U."/>
            <person name="Brodie E.L."/>
            <person name="Williams K.H."/>
            <person name="Hubbard S.S."/>
            <person name="Banfield J.F."/>
        </authorList>
    </citation>
    <scope>NUCLEOTIDE SEQUENCE [LARGE SCALE GENOMIC DNA]</scope>
</reference>
<name>A0A1G1W9G4_9BACT</name>
<evidence type="ECO:0000259" key="9">
    <source>
        <dbReference type="PROSITE" id="PS50823"/>
    </source>
</evidence>
<comment type="subunit">
    <text evidence="8">Part of the 30S ribosomal subunit. Forms a tight complex with proteins S10 and S14.</text>
</comment>
<keyword evidence="3 8" id="KW-0694">RNA-binding</keyword>
<dbReference type="GO" id="GO:0019843">
    <property type="term" value="F:rRNA binding"/>
    <property type="evidence" value="ECO:0007669"/>
    <property type="project" value="UniProtKB-UniRule"/>
</dbReference>
<dbReference type="FunFam" id="3.30.300.20:FF:000001">
    <property type="entry name" value="30S ribosomal protein S3"/>
    <property type="match status" value="1"/>
</dbReference>
<dbReference type="Pfam" id="PF00189">
    <property type="entry name" value="Ribosomal_S3_C"/>
    <property type="match status" value="1"/>
</dbReference>
<sequence length="212" mass="23741">MGQKVDPRAARLTLTHNWSSKWFAKDDKRYREFLIEDFQIRELIMGKLRSSGVSRVLIERPVGKIKITIQVSRPGMVIGRGGSGVEELRKAIEEKIGKKVSLDIQEIKQFDLDAYLVARGIADQIEKRYSVKRAMIQTSERVKRVGALGVKIICSGRLGGSEIARREKVVVGSIPASTLRANIDYARVDAKTPTAGVVGVKVWIHKKEESKE</sequence>
<evidence type="ECO:0000256" key="1">
    <source>
        <dbReference type="ARBA" id="ARBA00010761"/>
    </source>
</evidence>
<dbReference type="InterPro" id="IPR009019">
    <property type="entry name" value="KH_sf_prok-type"/>
</dbReference>
<gene>
    <name evidence="8" type="primary">rpsC</name>
    <name evidence="10" type="ORF">A2172_01390</name>
</gene>
<dbReference type="GO" id="GO:0006412">
    <property type="term" value="P:translation"/>
    <property type="evidence" value="ECO:0007669"/>
    <property type="project" value="UniProtKB-UniRule"/>
</dbReference>
<dbReference type="InterPro" id="IPR001351">
    <property type="entry name" value="Ribosomal_uS3_C"/>
</dbReference>
<comment type="function">
    <text evidence="6 8">Binds the lower part of the 30S subunit head. Binds mRNA in the 70S ribosome, positioning it for translation.</text>
</comment>
<dbReference type="STRING" id="1802593.A2172_01390"/>
<dbReference type="PROSITE" id="PS50823">
    <property type="entry name" value="KH_TYPE_2"/>
    <property type="match status" value="1"/>
</dbReference>
<dbReference type="PANTHER" id="PTHR11760:SF19">
    <property type="entry name" value="SMALL RIBOSOMAL SUBUNIT PROTEIN US3C"/>
    <property type="match status" value="1"/>
</dbReference>
<dbReference type="Proteomes" id="UP000176631">
    <property type="component" value="Unassembled WGS sequence"/>
</dbReference>
<dbReference type="NCBIfam" id="TIGR01009">
    <property type="entry name" value="rpsC_bact"/>
    <property type="match status" value="1"/>
</dbReference>
<dbReference type="InterPro" id="IPR004044">
    <property type="entry name" value="KH_dom_type_2"/>
</dbReference>
<dbReference type="GO" id="GO:0003729">
    <property type="term" value="F:mRNA binding"/>
    <property type="evidence" value="ECO:0007669"/>
    <property type="project" value="UniProtKB-UniRule"/>
</dbReference>
<keyword evidence="4 8" id="KW-0689">Ribosomal protein</keyword>
<organism evidence="10 11">
    <name type="scientific">Candidatus Woykebacteria bacterium RBG_13_40_15</name>
    <dbReference type="NCBI Taxonomy" id="1802593"/>
    <lineage>
        <taxon>Bacteria</taxon>
        <taxon>Candidatus Woykeibacteriota</taxon>
    </lineage>
</organism>
<evidence type="ECO:0000313" key="10">
    <source>
        <dbReference type="EMBL" id="OGY24180.1"/>
    </source>
</evidence>
<comment type="caution">
    <text evidence="10">The sequence shown here is derived from an EMBL/GenBank/DDBJ whole genome shotgun (WGS) entry which is preliminary data.</text>
</comment>
<protein>
    <recommendedName>
        <fullName evidence="7 8">Small ribosomal subunit protein uS3</fullName>
    </recommendedName>
</protein>
<dbReference type="EMBL" id="MHCP01000015">
    <property type="protein sequence ID" value="OGY24180.1"/>
    <property type="molecule type" value="Genomic_DNA"/>
</dbReference>
<dbReference type="GO" id="GO:0022627">
    <property type="term" value="C:cytosolic small ribosomal subunit"/>
    <property type="evidence" value="ECO:0007669"/>
    <property type="project" value="TreeGrafter"/>
</dbReference>
<dbReference type="InterPro" id="IPR005704">
    <property type="entry name" value="Ribosomal_uS3_bac-typ"/>
</dbReference>
<keyword evidence="5 8" id="KW-0687">Ribonucleoprotein</keyword>
<dbReference type="AlphaFoldDB" id="A0A1G1W9G4"/>
<dbReference type="InterPro" id="IPR015946">
    <property type="entry name" value="KH_dom-like_a/b"/>
</dbReference>
<dbReference type="InterPro" id="IPR036419">
    <property type="entry name" value="Ribosomal_S3_C_sf"/>
</dbReference>
<evidence type="ECO:0000256" key="8">
    <source>
        <dbReference type="HAMAP-Rule" id="MF_01309"/>
    </source>
</evidence>
<dbReference type="SUPFAM" id="SSF54814">
    <property type="entry name" value="Prokaryotic type KH domain (KH-domain type II)"/>
    <property type="match status" value="1"/>
</dbReference>
<evidence type="ECO:0000313" key="11">
    <source>
        <dbReference type="Proteomes" id="UP000176631"/>
    </source>
</evidence>
<evidence type="ECO:0000256" key="3">
    <source>
        <dbReference type="ARBA" id="ARBA00022884"/>
    </source>
</evidence>
<evidence type="ECO:0000256" key="2">
    <source>
        <dbReference type="ARBA" id="ARBA00022730"/>
    </source>
</evidence>
<evidence type="ECO:0000256" key="4">
    <source>
        <dbReference type="ARBA" id="ARBA00022980"/>
    </source>
</evidence>
<evidence type="ECO:0000256" key="7">
    <source>
        <dbReference type="ARBA" id="ARBA00035257"/>
    </source>
</evidence>
<dbReference type="SMART" id="SM00322">
    <property type="entry name" value="KH"/>
    <property type="match status" value="1"/>
</dbReference>
<evidence type="ECO:0000256" key="5">
    <source>
        <dbReference type="ARBA" id="ARBA00023274"/>
    </source>
</evidence>
<dbReference type="GO" id="GO:0003735">
    <property type="term" value="F:structural constituent of ribosome"/>
    <property type="evidence" value="ECO:0007669"/>
    <property type="project" value="InterPro"/>
</dbReference>
<dbReference type="PANTHER" id="PTHR11760">
    <property type="entry name" value="30S/40S RIBOSOMAL PROTEIN S3"/>
    <property type="match status" value="1"/>
</dbReference>
<evidence type="ECO:0000256" key="6">
    <source>
        <dbReference type="ARBA" id="ARBA00024998"/>
    </source>
</evidence>
<dbReference type="CDD" id="cd02412">
    <property type="entry name" value="KH-II_30S_S3"/>
    <property type="match status" value="1"/>
</dbReference>